<feature type="compositionally biased region" description="Polar residues" evidence="1">
    <location>
        <begin position="58"/>
        <end position="67"/>
    </location>
</feature>
<proteinExistence type="predicted"/>
<protein>
    <submittedName>
        <fullName evidence="2">Uncharacterized protein</fullName>
    </submittedName>
</protein>
<dbReference type="Proteomes" id="UP001213000">
    <property type="component" value="Unassembled WGS sequence"/>
</dbReference>
<evidence type="ECO:0000256" key="1">
    <source>
        <dbReference type="SAM" id="MobiDB-lite"/>
    </source>
</evidence>
<feature type="region of interest" description="Disordered" evidence="1">
    <location>
        <begin position="52"/>
        <end position="85"/>
    </location>
</feature>
<name>A0AAD5VJC1_9AGAR</name>
<dbReference type="EMBL" id="JANIEX010002039">
    <property type="protein sequence ID" value="KAJ3552541.1"/>
    <property type="molecule type" value="Genomic_DNA"/>
</dbReference>
<accession>A0AAD5VJC1</accession>
<gene>
    <name evidence="2" type="ORF">NP233_g12856</name>
</gene>
<comment type="caution">
    <text evidence="2">The sequence shown here is derived from an EMBL/GenBank/DDBJ whole genome shotgun (WGS) entry which is preliminary data.</text>
</comment>
<evidence type="ECO:0000313" key="3">
    <source>
        <dbReference type="Proteomes" id="UP001213000"/>
    </source>
</evidence>
<dbReference type="AlphaFoldDB" id="A0AAD5VJC1"/>
<keyword evidence="3" id="KW-1185">Reference proteome</keyword>
<evidence type="ECO:0000313" key="2">
    <source>
        <dbReference type="EMBL" id="KAJ3552541.1"/>
    </source>
</evidence>
<sequence length="148" mass="16469">MPFLKYRIQFALQRIGRAMRPLNIKITIVGMAKKVGLSSGILKEVYDPTATPKESLDSGINTDSVHSNADAGAHSIHTNEDDSDTLNWNQHPTSFIASWNEGYSSSFDWSEYAEFNADFKKDAVDTIDSNKGTDQRSIVVAPRETNGW</sequence>
<organism evidence="2 3">
    <name type="scientific">Leucocoprinus birnbaumii</name>
    <dbReference type="NCBI Taxonomy" id="56174"/>
    <lineage>
        <taxon>Eukaryota</taxon>
        <taxon>Fungi</taxon>
        <taxon>Dikarya</taxon>
        <taxon>Basidiomycota</taxon>
        <taxon>Agaricomycotina</taxon>
        <taxon>Agaricomycetes</taxon>
        <taxon>Agaricomycetidae</taxon>
        <taxon>Agaricales</taxon>
        <taxon>Agaricineae</taxon>
        <taxon>Agaricaceae</taxon>
        <taxon>Leucocoprinus</taxon>
    </lineage>
</organism>
<reference evidence="2" key="1">
    <citation type="submission" date="2022-07" db="EMBL/GenBank/DDBJ databases">
        <title>Genome Sequence of Leucocoprinus birnbaumii.</title>
        <authorList>
            <person name="Buettner E."/>
        </authorList>
    </citation>
    <scope>NUCLEOTIDE SEQUENCE</scope>
    <source>
        <strain evidence="2">VT141</strain>
    </source>
</reference>